<evidence type="ECO:0000313" key="2">
    <source>
        <dbReference type="Proteomes" id="UP000324222"/>
    </source>
</evidence>
<sequence>MMLSMGPEETTGIPGCLSCSSTTVANSGVVSNGSPPTGLTSPSPSSTLCKSATRSLLHISTGFQADTDLNRYMWILLWCHLHRIFN</sequence>
<gene>
    <name evidence="1" type="ORF">E2C01_032685</name>
</gene>
<name>A0A5B7EY39_PORTR</name>
<comment type="caution">
    <text evidence="1">The sequence shown here is derived from an EMBL/GenBank/DDBJ whole genome shotgun (WGS) entry which is preliminary data.</text>
</comment>
<proteinExistence type="predicted"/>
<dbReference type="AlphaFoldDB" id="A0A5B7EY39"/>
<dbReference type="Proteomes" id="UP000324222">
    <property type="component" value="Unassembled WGS sequence"/>
</dbReference>
<evidence type="ECO:0000313" key="1">
    <source>
        <dbReference type="EMBL" id="MPC39162.1"/>
    </source>
</evidence>
<reference evidence="1 2" key="1">
    <citation type="submission" date="2019-05" db="EMBL/GenBank/DDBJ databases">
        <title>Another draft genome of Portunus trituberculatus and its Hox gene families provides insights of decapod evolution.</title>
        <authorList>
            <person name="Jeong J.-H."/>
            <person name="Song I."/>
            <person name="Kim S."/>
            <person name="Choi T."/>
            <person name="Kim D."/>
            <person name="Ryu S."/>
            <person name="Kim W."/>
        </authorList>
    </citation>
    <scope>NUCLEOTIDE SEQUENCE [LARGE SCALE GENOMIC DNA]</scope>
    <source>
        <tissue evidence="1">Muscle</tissue>
    </source>
</reference>
<accession>A0A5B7EY39</accession>
<keyword evidence="2" id="KW-1185">Reference proteome</keyword>
<protein>
    <submittedName>
        <fullName evidence="1">Uncharacterized protein</fullName>
    </submittedName>
</protein>
<organism evidence="1 2">
    <name type="scientific">Portunus trituberculatus</name>
    <name type="common">Swimming crab</name>
    <name type="synonym">Neptunus trituberculatus</name>
    <dbReference type="NCBI Taxonomy" id="210409"/>
    <lineage>
        <taxon>Eukaryota</taxon>
        <taxon>Metazoa</taxon>
        <taxon>Ecdysozoa</taxon>
        <taxon>Arthropoda</taxon>
        <taxon>Crustacea</taxon>
        <taxon>Multicrustacea</taxon>
        <taxon>Malacostraca</taxon>
        <taxon>Eumalacostraca</taxon>
        <taxon>Eucarida</taxon>
        <taxon>Decapoda</taxon>
        <taxon>Pleocyemata</taxon>
        <taxon>Brachyura</taxon>
        <taxon>Eubrachyura</taxon>
        <taxon>Portunoidea</taxon>
        <taxon>Portunidae</taxon>
        <taxon>Portuninae</taxon>
        <taxon>Portunus</taxon>
    </lineage>
</organism>
<dbReference type="EMBL" id="VSRR010004280">
    <property type="protein sequence ID" value="MPC39162.1"/>
    <property type="molecule type" value="Genomic_DNA"/>
</dbReference>